<sequence length="144" mass="16325">MALHKIKYLCKRIGILNEIVVSPPLTRKAPIKVLSRPHTSHLEKTLSIVRLFGPATSFLQCEVSLRRFELDAIVLLSQLIVQKLCFVLFIYKLFGQVSHVNCACADITLSPRRPLGRRGKIQNYRVFDRSTAAAGHSPFRRVSQ</sequence>
<gene>
    <name evidence="1" type="ORF">EVAR_62490_1</name>
</gene>
<evidence type="ECO:0000313" key="1">
    <source>
        <dbReference type="EMBL" id="GBP87983.1"/>
    </source>
</evidence>
<evidence type="ECO:0000313" key="2">
    <source>
        <dbReference type="Proteomes" id="UP000299102"/>
    </source>
</evidence>
<proteinExistence type="predicted"/>
<organism evidence="1 2">
    <name type="scientific">Eumeta variegata</name>
    <name type="common">Bagworm moth</name>
    <name type="synonym">Eumeta japonica</name>
    <dbReference type="NCBI Taxonomy" id="151549"/>
    <lineage>
        <taxon>Eukaryota</taxon>
        <taxon>Metazoa</taxon>
        <taxon>Ecdysozoa</taxon>
        <taxon>Arthropoda</taxon>
        <taxon>Hexapoda</taxon>
        <taxon>Insecta</taxon>
        <taxon>Pterygota</taxon>
        <taxon>Neoptera</taxon>
        <taxon>Endopterygota</taxon>
        <taxon>Lepidoptera</taxon>
        <taxon>Glossata</taxon>
        <taxon>Ditrysia</taxon>
        <taxon>Tineoidea</taxon>
        <taxon>Psychidae</taxon>
        <taxon>Oiketicinae</taxon>
        <taxon>Eumeta</taxon>
    </lineage>
</organism>
<name>A0A4C1ZLA9_EUMVA</name>
<keyword evidence="2" id="KW-1185">Reference proteome</keyword>
<protein>
    <submittedName>
        <fullName evidence="1">Uncharacterized protein</fullName>
    </submittedName>
</protein>
<accession>A0A4C1ZLA9</accession>
<dbReference type="Proteomes" id="UP000299102">
    <property type="component" value="Unassembled WGS sequence"/>
</dbReference>
<dbReference type="AlphaFoldDB" id="A0A4C1ZLA9"/>
<comment type="caution">
    <text evidence="1">The sequence shown here is derived from an EMBL/GenBank/DDBJ whole genome shotgun (WGS) entry which is preliminary data.</text>
</comment>
<reference evidence="1 2" key="1">
    <citation type="journal article" date="2019" name="Commun. Biol.">
        <title>The bagworm genome reveals a unique fibroin gene that provides high tensile strength.</title>
        <authorList>
            <person name="Kono N."/>
            <person name="Nakamura H."/>
            <person name="Ohtoshi R."/>
            <person name="Tomita M."/>
            <person name="Numata K."/>
            <person name="Arakawa K."/>
        </authorList>
    </citation>
    <scope>NUCLEOTIDE SEQUENCE [LARGE SCALE GENOMIC DNA]</scope>
</reference>
<dbReference type="EMBL" id="BGZK01001898">
    <property type="protein sequence ID" value="GBP87983.1"/>
    <property type="molecule type" value="Genomic_DNA"/>
</dbReference>